<keyword evidence="2" id="KW-1185">Reference proteome</keyword>
<evidence type="ECO:0000313" key="2">
    <source>
        <dbReference type="Proteomes" id="UP000479190"/>
    </source>
</evidence>
<organism evidence="1 2">
    <name type="scientific">Trichogramma brassicae</name>
    <dbReference type="NCBI Taxonomy" id="86971"/>
    <lineage>
        <taxon>Eukaryota</taxon>
        <taxon>Metazoa</taxon>
        <taxon>Ecdysozoa</taxon>
        <taxon>Arthropoda</taxon>
        <taxon>Hexapoda</taxon>
        <taxon>Insecta</taxon>
        <taxon>Pterygota</taxon>
        <taxon>Neoptera</taxon>
        <taxon>Endopterygota</taxon>
        <taxon>Hymenoptera</taxon>
        <taxon>Apocrita</taxon>
        <taxon>Proctotrupomorpha</taxon>
        <taxon>Chalcidoidea</taxon>
        <taxon>Trichogrammatidae</taxon>
        <taxon>Trichogramma</taxon>
    </lineage>
</organism>
<dbReference type="Proteomes" id="UP000479190">
    <property type="component" value="Unassembled WGS sequence"/>
</dbReference>
<accession>A0A6H5IDD1</accession>
<dbReference type="AlphaFoldDB" id="A0A6H5IDD1"/>
<reference evidence="1 2" key="1">
    <citation type="submission" date="2020-02" db="EMBL/GenBank/DDBJ databases">
        <authorList>
            <person name="Ferguson B K."/>
        </authorList>
    </citation>
    <scope>NUCLEOTIDE SEQUENCE [LARGE SCALE GENOMIC DNA]</scope>
</reference>
<evidence type="ECO:0000313" key="1">
    <source>
        <dbReference type="EMBL" id="CAB0034612.1"/>
    </source>
</evidence>
<protein>
    <submittedName>
        <fullName evidence="1">Uncharacterized protein</fullName>
    </submittedName>
</protein>
<proteinExistence type="predicted"/>
<dbReference type="EMBL" id="CADCXV010000748">
    <property type="protein sequence ID" value="CAB0034612.1"/>
    <property type="molecule type" value="Genomic_DNA"/>
</dbReference>
<gene>
    <name evidence="1" type="ORF">TBRA_LOCUS6510</name>
</gene>
<name>A0A6H5IDD1_9HYME</name>
<sequence>MSRARKRALPFQWCCSSLPAKSESKTFLRALRVSCESLMLYLYGNCHLRHCYRKVESSLQRTCYRASASIMCYLPFYKCLDLLMRVLFGSLRPGAREKADASAPARGIHLRNENSAAHASFNSMSTRGYMYDSTLRDYCGAERRRRLSRSTPSDRAQFLQREIPGAPIHSYMQGAATTAASCLRSTQIFCVYMHACTQQIRLETITCPWRSYASCCCCTGLEAPLAPSDLLFIRSSRETATMPRTSTWIRHNACIDFIKLHLSFARSNVVEFTLRVAQMDFKTISTAHSPVYSASTVSLTTHRYTRRYIAHTDAESQQQQQQQLPTVCQLV</sequence>